<dbReference type="Gene3D" id="3.40.50.2000">
    <property type="entry name" value="Glycogen Phosphorylase B"/>
    <property type="match status" value="2"/>
</dbReference>
<dbReference type="PANTHER" id="PTHR43433:SF5">
    <property type="entry name" value="AB HYDROLASE-1 DOMAIN-CONTAINING PROTEIN"/>
    <property type="match status" value="1"/>
</dbReference>
<dbReference type="PRINTS" id="PR00111">
    <property type="entry name" value="ABHYDROLASE"/>
</dbReference>
<dbReference type="InterPro" id="IPR000073">
    <property type="entry name" value="AB_hydrolase_1"/>
</dbReference>
<protein>
    <submittedName>
        <fullName evidence="3">Pimeloyl-ACP methyl ester carboxylesterase</fullName>
    </submittedName>
</protein>
<dbReference type="Pfam" id="PF04101">
    <property type="entry name" value="Glyco_tran_28_C"/>
    <property type="match status" value="1"/>
</dbReference>
<dbReference type="SUPFAM" id="SSF53474">
    <property type="entry name" value="alpha/beta-Hydrolases"/>
    <property type="match status" value="1"/>
</dbReference>
<dbReference type="InterPro" id="IPR007235">
    <property type="entry name" value="Glyco_trans_28_C"/>
</dbReference>
<dbReference type="SUPFAM" id="SSF53756">
    <property type="entry name" value="UDP-Glycosyltransferase/glycogen phosphorylase"/>
    <property type="match status" value="1"/>
</dbReference>
<dbReference type="OrthoDB" id="8680283at2"/>
<dbReference type="Pfam" id="PF00561">
    <property type="entry name" value="Abhydrolase_1"/>
    <property type="match status" value="1"/>
</dbReference>
<dbReference type="EMBL" id="QEKW01000003">
    <property type="protein sequence ID" value="PVZ11687.1"/>
    <property type="molecule type" value="Genomic_DNA"/>
</dbReference>
<dbReference type="InterPro" id="IPR029058">
    <property type="entry name" value="AB_hydrolase_fold"/>
</dbReference>
<dbReference type="InterPro" id="IPR050471">
    <property type="entry name" value="AB_hydrolase"/>
</dbReference>
<keyword evidence="4" id="KW-1185">Reference proteome</keyword>
<dbReference type="Proteomes" id="UP000245639">
    <property type="component" value="Unassembled WGS sequence"/>
</dbReference>
<organism evidence="3 4">
    <name type="scientific">Actinomycetospora cinnamomea</name>
    <dbReference type="NCBI Taxonomy" id="663609"/>
    <lineage>
        <taxon>Bacteria</taxon>
        <taxon>Bacillati</taxon>
        <taxon>Actinomycetota</taxon>
        <taxon>Actinomycetes</taxon>
        <taxon>Pseudonocardiales</taxon>
        <taxon>Pseudonocardiaceae</taxon>
        <taxon>Actinomycetospora</taxon>
    </lineage>
</organism>
<dbReference type="RefSeq" id="WP_116707421.1">
    <property type="nucleotide sequence ID" value="NZ_QEKW01000003.1"/>
</dbReference>
<name>A0A2U1FHQ3_9PSEU</name>
<proteinExistence type="predicted"/>
<dbReference type="GO" id="GO:0016758">
    <property type="term" value="F:hexosyltransferase activity"/>
    <property type="evidence" value="ECO:0007669"/>
    <property type="project" value="InterPro"/>
</dbReference>
<evidence type="ECO:0000259" key="2">
    <source>
        <dbReference type="Pfam" id="PF04101"/>
    </source>
</evidence>
<evidence type="ECO:0000259" key="1">
    <source>
        <dbReference type="Pfam" id="PF00561"/>
    </source>
</evidence>
<dbReference type="Gene3D" id="3.40.50.1820">
    <property type="entry name" value="alpha/beta hydrolase"/>
    <property type="match status" value="1"/>
</dbReference>
<dbReference type="AlphaFoldDB" id="A0A2U1FHQ3"/>
<feature type="domain" description="Glycosyl transferase family 28 C-terminal" evidence="2">
    <location>
        <begin position="538"/>
        <end position="672"/>
    </location>
</feature>
<gene>
    <name evidence="3" type="ORF">C8D89_10317</name>
</gene>
<dbReference type="PANTHER" id="PTHR43433">
    <property type="entry name" value="HYDROLASE, ALPHA/BETA FOLD FAMILY PROTEIN"/>
    <property type="match status" value="1"/>
</dbReference>
<reference evidence="3 4" key="1">
    <citation type="submission" date="2018-04" db="EMBL/GenBank/DDBJ databases">
        <title>Genomic Encyclopedia of Type Strains, Phase IV (KMG-IV): sequencing the most valuable type-strain genomes for metagenomic binning, comparative biology and taxonomic classification.</title>
        <authorList>
            <person name="Goeker M."/>
        </authorList>
    </citation>
    <scope>NUCLEOTIDE SEQUENCE [LARGE SCALE GENOMIC DNA]</scope>
    <source>
        <strain evidence="3 4">DSM 45771</strain>
    </source>
</reference>
<evidence type="ECO:0000313" key="3">
    <source>
        <dbReference type="EMBL" id="PVZ11687.1"/>
    </source>
</evidence>
<accession>A0A2U1FHQ3</accession>
<comment type="caution">
    <text evidence="3">The sequence shown here is derived from an EMBL/GenBank/DDBJ whole genome shotgun (WGS) entry which is preliminary data.</text>
</comment>
<feature type="domain" description="AB hydrolase-1" evidence="1">
    <location>
        <begin position="42"/>
        <end position="264"/>
    </location>
</feature>
<sequence length="699" mass="77817">MRARYPDHTGSVDRDGVRVHYEVYENDAPTVVLMPSWSIVHARVWKAQIPYLARHWRVVVVDGRGNGRSDRPTGPTAYADDQYVDDTIAVLDATTTTEALVVALSRGAKYAVLLAARHPERVSGMALIAPGIPFTSHPVLTAARFTAEVAAPEGWDKFNARHWRDDWPDFLGFFFGRVFPEPHSSKHIEDGVRWGLDTTPEVVVDTMRARLDDPVDFETVVGSLRCPVLVLHAPDDEINPYAWGARTAELTGGTLVTLEGSGHAPNARDPVVVNRLVHDFACRVTGRRVDARTWSRPRSRPRRALYLSSPIGLGHVRRDRAVAEELRRRVPDLAIDWLTQDPVSSVLARAGERVHPAGRSLASESAHLESESGEHDLHCFRTFREMDEILVANFHLFQEVVEDGGYDLVVADEAWDVDHFWHEHPHLKRAPLAWLTDFVGFLPMDDGDAEEARLAADHNAEMLEHVERHGWVRDRSIFVGNPEDVVPGTFGPGLPGIREWTEEHFSFPGYVTGFDPDTLSDREALRAELGYSPDEQVCLVTVGGSGVGTDLLRRVVDAYPAAARRVPGLRMVVVTGPRIDPAALPRRDGVEARAYVPDLHRHLAACDLAVVQGGLSTTMELTAAKRPFLYVPLRHHFEQQYHVRHRLDRHGAGRRLDYAGADPDVVAEAIATEIGRPVRYRDVETDGAARAADLLAELL</sequence>
<evidence type="ECO:0000313" key="4">
    <source>
        <dbReference type="Proteomes" id="UP000245639"/>
    </source>
</evidence>